<feature type="compositionally biased region" description="Basic and acidic residues" evidence="1">
    <location>
        <begin position="1"/>
        <end position="17"/>
    </location>
</feature>
<accession>A0A0C9V446</accession>
<name>A0A0C9V446_9AGAM</name>
<evidence type="ECO:0000256" key="1">
    <source>
        <dbReference type="SAM" id="MobiDB-lite"/>
    </source>
</evidence>
<dbReference type="HOGENOM" id="CLU_535333_0_0_1"/>
<feature type="region of interest" description="Disordered" evidence="1">
    <location>
        <begin position="1"/>
        <end position="20"/>
    </location>
</feature>
<organism evidence="3 4">
    <name type="scientific">Hydnomerulius pinastri MD-312</name>
    <dbReference type="NCBI Taxonomy" id="994086"/>
    <lineage>
        <taxon>Eukaryota</taxon>
        <taxon>Fungi</taxon>
        <taxon>Dikarya</taxon>
        <taxon>Basidiomycota</taxon>
        <taxon>Agaricomycotina</taxon>
        <taxon>Agaricomycetes</taxon>
        <taxon>Agaricomycetidae</taxon>
        <taxon>Boletales</taxon>
        <taxon>Boletales incertae sedis</taxon>
        <taxon>Leucogyrophana</taxon>
    </lineage>
</organism>
<protein>
    <submittedName>
        <fullName evidence="3">Uncharacterized protein</fullName>
    </submittedName>
</protein>
<dbReference type="AlphaFoldDB" id="A0A0C9V446"/>
<feature type="transmembrane region" description="Helical" evidence="2">
    <location>
        <begin position="129"/>
        <end position="148"/>
    </location>
</feature>
<dbReference type="OrthoDB" id="3180803at2759"/>
<evidence type="ECO:0000256" key="2">
    <source>
        <dbReference type="SAM" id="Phobius"/>
    </source>
</evidence>
<evidence type="ECO:0000313" key="4">
    <source>
        <dbReference type="Proteomes" id="UP000053820"/>
    </source>
</evidence>
<keyword evidence="2" id="KW-1133">Transmembrane helix</keyword>
<keyword evidence="2" id="KW-0472">Membrane</keyword>
<evidence type="ECO:0000313" key="3">
    <source>
        <dbReference type="EMBL" id="KIJ60154.1"/>
    </source>
</evidence>
<feature type="transmembrane region" description="Helical" evidence="2">
    <location>
        <begin position="107"/>
        <end position="123"/>
    </location>
</feature>
<keyword evidence="4" id="KW-1185">Reference proteome</keyword>
<feature type="transmembrane region" description="Helical" evidence="2">
    <location>
        <begin position="68"/>
        <end position="87"/>
    </location>
</feature>
<dbReference type="Proteomes" id="UP000053820">
    <property type="component" value="Unassembled WGS sequence"/>
</dbReference>
<gene>
    <name evidence="3" type="ORF">HYDPIDRAFT_43552</name>
</gene>
<reference evidence="3 4" key="1">
    <citation type="submission" date="2014-04" db="EMBL/GenBank/DDBJ databases">
        <title>Evolutionary Origins and Diversification of the Mycorrhizal Mutualists.</title>
        <authorList>
            <consortium name="DOE Joint Genome Institute"/>
            <consortium name="Mycorrhizal Genomics Consortium"/>
            <person name="Kohler A."/>
            <person name="Kuo A."/>
            <person name="Nagy L.G."/>
            <person name="Floudas D."/>
            <person name="Copeland A."/>
            <person name="Barry K.W."/>
            <person name="Cichocki N."/>
            <person name="Veneault-Fourrey C."/>
            <person name="LaButti K."/>
            <person name="Lindquist E.A."/>
            <person name="Lipzen A."/>
            <person name="Lundell T."/>
            <person name="Morin E."/>
            <person name="Murat C."/>
            <person name="Riley R."/>
            <person name="Ohm R."/>
            <person name="Sun H."/>
            <person name="Tunlid A."/>
            <person name="Henrissat B."/>
            <person name="Grigoriev I.V."/>
            <person name="Hibbett D.S."/>
            <person name="Martin F."/>
        </authorList>
    </citation>
    <scope>NUCLEOTIDE SEQUENCE [LARGE SCALE GENOMIC DNA]</scope>
    <source>
        <strain evidence="3 4">MD-312</strain>
    </source>
</reference>
<keyword evidence="2" id="KW-0812">Transmembrane</keyword>
<feature type="transmembrane region" description="Helical" evidence="2">
    <location>
        <begin position="430"/>
        <end position="450"/>
    </location>
</feature>
<feature type="transmembrane region" description="Helical" evidence="2">
    <location>
        <begin position="32"/>
        <end position="56"/>
    </location>
</feature>
<sequence length="509" mass="54996">MQATDAERPHVDAEKDAAPVPSSWANDGADTFILLSSLLLTLASIALVVLIFVGHALEWDYIPEGMQVLQRAISALSLSVTSALVVLFGKRYVFSKLSTDGIRSQRIALYSNATIGSLIGAFLRFRVELLSIALLAVWALGLATGITVNNSVRLAPLESDLYIGLPVGSLDPKDIIGDSTSLVGQASARLDYVVSSLVSGVDGVVGLVNVTGAKTTTGDPMGSIYYPPLPAFTIFGEFVTPGILNSFQISVDQPTSVPSTAQKYNCTQAYGVTGPDIWMANANTQSFTIIIGNTATPETFYQFTATAIVMGGTISAHREYTEFALNGTTWSLTMSDNQWASQIMDMICNTVTPNAGDYGGTSLLDFAYWLNERDMYDTNSGEVSDEMLWTSVLGAAVGAYSAAKWPEAAMNYNVVTQAAFYSYMRLTPYYGVYVLIIDIVASIAMLFVAWRLRKASDLRSDFMNPTRLLLDPLTKPGLFNAPLQTTVNAVGDPYLLVTQNKELLIKSHK</sequence>
<dbReference type="EMBL" id="KN839876">
    <property type="protein sequence ID" value="KIJ60154.1"/>
    <property type="molecule type" value="Genomic_DNA"/>
</dbReference>
<proteinExistence type="predicted"/>